<dbReference type="Gene3D" id="3.40.50.300">
    <property type="entry name" value="P-loop containing nucleotide triphosphate hydrolases"/>
    <property type="match status" value="1"/>
</dbReference>
<dbReference type="GO" id="GO:0016887">
    <property type="term" value="F:ATP hydrolysis activity"/>
    <property type="evidence" value="ECO:0007669"/>
    <property type="project" value="EnsemblFungi"/>
</dbReference>
<dbReference type="PROSITE" id="PS51192">
    <property type="entry name" value="HELICASE_ATP_BIND_1"/>
    <property type="match status" value="1"/>
</dbReference>
<dbReference type="RefSeq" id="XP_002173782.1">
    <property type="nucleotide sequence ID" value="XM_002173746.2"/>
</dbReference>
<accession>B6K0L8</accession>
<dbReference type="InterPro" id="IPR000330">
    <property type="entry name" value="SNF2_N"/>
</dbReference>
<proteinExistence type="predicted"/>
<feature type="domain" description="Helicase C-terminal" evidence="6">
    <location>
        <begin position="699"/>
        <end position="853"/>
    </location>
</feature>
<keyword evidence="2" id="KW-0378">Hydrolase</keyword>
<evidence type="ECO:0000313" key="8">
    <source>
        <dbReference type="JaponicusDB" id="SJAG_02575"/>
    </source>
</evidence>
<keyword evidence="1" id="KW-0547">Nucleotide-binding</keyword>
<dbReference type="PROSITE" id="PS51194">
    <property type="entry name" value="HELICASE_CTER"/>
    <property type="match status" value="1"/>
</dbReference>
<evidence type="ECO:0000259" key="6">
    <source>
        <dbReference type="PROSITE" id="PS51194"/>
    </source>
</evidence>
<dbReference type="InterPro" id="IPR001650">
    <property type="entry name" value="Helicase_C-like"/>
</dbReference>
<sequence>MSLPAHPGSEEELRTLRQIRNIRSDEELARELSLQLNGDDERRARQLEQDERLARRLAGLEAPSPKRLASSTSALSNASSSAASAAGSASALGRSRRRLVQKRVSAYVSTPFKPPSRVQRPPTHAPCPGTVSRPIEIHDNEEEEEDNGVLCSNTLEVSSSSTLPLALKTSFAFQAAAVGPAGFRTARQVEAEGVCAPSAGSSFGGPSPLYGGQPLQQRPDQQVMRELRTLVESVVHTAKDSGTGRDSSAAALANEIEPPHLTIDLMPHQLEGQRWMCGMEQGLVHGGILADDMGLGKTVQALALLTSRRACAADGPKTNLIVVSVALLHQWADEIQSKVAADQRFKVYVHHGSTKRDYDSYQMSQFDVVLTTYNTIAFEFKSYKRYQAKLAQDADAPSQSFPFLETVWYRILLDEAHTIRNHETLAAVGCCALNASYRWCLTGTPIQNHIGELYSLLKFLRVKPYCKWSVFQKDFTRPLRSTSEYHVQTALSKLRILLQGLMLRRTKHTVINNAPIVQLPRKHTKIISVTLSEDERSRYLARLSEAHAFLARTQTLTHGSSFGGMLVFLLRLRQACCHPWLSPSIPSAAIQVLQDSEQSRKLAKQLSPSVVKRVAELDDFECGVCLDVTCSPVSSPLVVTLHAWNDSKETKTGDDDAEKSAAAGSESVQLCWSNAQDQRFYRRFSRHLDEWVPSSKIQSAIELVRRIRTEQPGEKILIFSQFTQFLELLSVPLQREGIRFVVYDGSMSASQRDEAIHRFQHKESVQVMLVSLKAGSTGLNLTAANHVVLLDPFYNPSVEEQAIDRAYRIGQKREVHVYRMITADSIEERIAALQEKKRGLVRSAMAEDERRSAFRLRREEILYLFGI</sequence>
<keyword evidence="9" id="KW-1185">Reference proteome</keyword>
<evidence type="ECO:0000259" key="5">
    <source>
        <dbReference type="PROSITE" id="PS51192"/>
    </source>
</evidence>
<dbReference type="GeneID" id="7051202"/>
<dbReference type="STRING" id="402676.B6K0L8"/>
<evidence type="ECO:0000313" key="9">
    <source>
        <dbReference type="Proteomes" id="UP000001744"/>
    </source>
</evidence>
<dbReference type="Pfam" id="PF00176">
    <property type="entry name" value="SNF2-rel_dom"/>
    <property type="match status" value="1"/>
</dbReference>
<dbReference type="HOGENOM" id="CLU_000315_2_8_1"/>
<dbReference type="VEuPathDB" id="FungiDB:SJAG_02575"/>
<dbReference type="InterPro" id="IPR050628">
    <property type="entry name" value="SNF2_RAD54_helicase_TF"/>
</dbReference>
<dbReference type="SMART" id="SM00487">
    <property type="entry name" value="DEXDc"/>
    <property type="match status" value="1"/>
</dbReference>
<dbReference type="PANTHER" id="PTHR45626:SF16">
    <property type="entry name" value="ATP-DEPENDENT HELICASE ULS1"/>
    <property type="match status" value="1"/>
</dbReference>
<dbReference type="InterPro" id="IPR027417">
    <property type="entry name" value="P-loop_NTPase"/>
</dbReference>
<evidence type="ECO:0000256" key="4">
    <source>
        <dbReference type="SAM" id="MobiDB-lite"/>
    </source>
</evidence>
<dbReference type="SUPFAM" id="SSF52540">
    <property type="entry name" value="P-loop containing nucleoside triphosphate hydrolases"/>
    <property type="match status" value="2"/>
</dbReference>
<dbReference type="Gene3D" id="3.40.50.10810">
    <property type="entry name" value="Tandem AAA-ATPase domain"/>
    <property type="match status" value="1"/>
</dbReference>
<feature type="region of interest" description="Disordered" evidence="4">
    <location>
        <begin position="111"/>
        <end position="130"/>
    </location>
</feature>
<dbReference type="AlphaFoldDB" id="B6K0L8"/>
<feature type="domain" description="Helicase ATP-binding" evidence="5">
    <location>
        <begin position="285"/>
        <end position="463"/>
    </location>
</feature>
<dbReference type="Pfam" id="PF00271">
    <property type="entry name" value="Helicase_C"/>
    <property type="match status" value="1"/>
</dbReference>
<dbReference type="GO" id="GO:0008094">
    <property type="term" value="F:ATP-dependent activity, acting on DNA"/>
    <property type="evidence" value="ECO:0000318"/>
    <property type="project" value="GO_Central"/>
</dbReference>
<gene>
    <name evidence="8" type="primary">rrp1</name>
    <name evidence="7" type="ORF">SJAG_02575</name>
</gene>
<evidence type="ECO:0000313" key="7">
    <source>
        <dbReference type="EMBL" id="EEB07489.1"/>
    </source>
</evidence>
<dbReference type="InterPro" id="IPR014001">
    <property type="entry name" value="Helicase_ATP-bd"/>
</dbReference>
<organism evidence="7 9">
    <name type="scientific">Schizosaccharomyces japonicus (strain yFS275 / FY16936)</name>
    <name type="common">Fission yeast</name>
    <dbReference type="NCBI Taxonomy" id="402676"/>
    <lineage>
        <taxon>Eukaryota</taxon>
        <taxon>Fungi</taxon>
        <taxon>Dikarya</taxon>
        <taxon>Ascomycota</taxon>
        <taxon>Taphrinomycotina</taxon>
        <taxon>Schizosaccharomycetes</taxon>
        <taxon>Schizosaccharomycetales</taxon>
        <taxon>Schizosaccharomycetaceae</taxon>
        <taxon>Schizosaccharomyces</taxon>
    </lineage>
</organism>
<dbReference type="PANTHER" id="PTHR45626">
    <property type="entry name" value="TRANSCRIPTION TERMINATION FACTOR 2-RELATED"/>
    <property type="match status" value="1"/>
</dbReference>
<dbReference type="EMBL" id="KE651166">
    <property type="protein sequence ID" value="EEB07489.1"/>
    <property type="molecule type" value="Genomic_DNA"/>
</dbReference>
<dbReference type="CDD" id="cd18008">
    <property type="entry name" value="DEXDc_SHPRH-like"/>
    <property type="match status" value="1"/>
</dbReference>
<dbReference type="GO" id="GO:0003697">
    <property type="term" value="F:single-stranded DNA binding"/>
    <property type="evidence" value="ECO:0007669"/>
    <property type="project" value="EnsemblFungi"/>
</dbReference>
<dbReference type="JaponicusDB" id="SJAG_02575">
    <property type="gene designation" value="rrp1"/>
</dbReference>
<dbReference type="GO" id="GO:0035861">
    <property type="term" value="C:site of double-strand break"/>
    <property type="evidence" value="ECO:0007669"/>
    <property type="project" value="EnsemblFungi"/>
</dbReference>
<dbReference type="GO" id="GO:0061995">
    <property type="term" value="F:ATP-dependent protein-DNA complex displacement activity"/>
    <property type="evidence" value="ECO:0007669"/>
    <property type="project" value="EnsemblFungi"/>
</dbReference>
<keyword evidence="7" id="KW-0347">Helicase</keyword>
<dbReference type="OMA" id="NEVPQNP"/>
<name>B6K0L8_SCHJY</name>
<dbReference type="GO" id="GO:0003690">
    <property type="term" value="F:double-stranded DNA binding"/>
    <property type="evidence" value="ECO:0007669"/>
    <property type="project" value="EnsemblFungi"/>
</dbReference>
<dbReference type="SMART" id="SM00490">
    <property type="entry name" value="HELICc"/>
    <property type="match status" value="1"/>
</dbReference>
<dbReference type="InterPro" id="IPR049730">
    <property type="entry name" value="SNF2/RAD54-like_C"/>
</dbReference>
<protein>
    <submittedName>
        <fullName evidence="7">ATP-dependent DNA helicase</fullName>
    </submittedName>
</protein>
<dbReference type="GO" id="GO:0004386">
    <property type="term" value="F:helicase activity"/>
    <property type="evidence" value="ECO:0007669"/>
    <property type="project" value="UniProtKB-KW"/>
</dbReference>
<dbReference type="OrthoDB" id="5373729at2759"/>
<dbReference type="GO" id="GO:0005737">
    <property type="term" value="C:cytoplasm"/>
    <property type="evidence" value="ECO:0000318"/>
    <property type="project" value="GO_Central"/>
</dbReference>
<dbReference type="Proteomes" id="UP000001744">
    <property type="component" value="Unassembled WGS sequence"/>
</dbReference>
<dbReference type="GO" id="GO:0005524">
    <property type="term" value="F:ATP binding"/>
    <property type="evidence" value="ECO:0007669"/>
    <property type="project" value="UniProtKB-KW"/>
</dbReference>
<evidence type="ECO:0000256" key="1">
    <source>
        <dbReference type="ARBA" id="ARBA00022741"/>
    </source>
</evidence>
<reference evidence="7 9" key="1">
    <citation type="journal article" date="2011" name="Science">
        <title>Comparative functional genomics of the fission yeasts.</title>
        <authorList>
            <person name="Rhind N."/>
            <person name="Chen Z."/>
            <person name="Yassour M."/>
            <person name="Thompson D.A."/>
            <person name="Haas B.J."/>
            <person name="Habib N."/>
            <person name="Wapinski I."/>
            <person name="Roy S."/>
            <person name="Lin M.F."/>
            <person name="Heiman D.I."/>
            <person name="Young S.K."/>
            <person name="Furuya K."/>
            <person name="Guo Y."/>
            <person name="Pidoux A."/>
            <person name="Chen H.M."/>
            <person name="Robbertse B."/>
            <person name="Goldberg J.M."/>
            <person name="Aoki K."/>
            <person name="Bayne E.H."/>
            <person name="Berlin A.M."/>
            <person name="Desjardins C.A."/>
            <person name="Dobbs E."/>
            <person name="Dukaj L."/>
            <person name="Fan L."/>
            <person name="FitzGerald M.G."/>
            <person name="French C."/>
            <person name="Gujja S."/>
            <person name="Hansen K."/>
            <person name="Keifenheim D."/>
            <person name="Levin J.Z."/>
            <person name="Mosher R.A."/>
            <person name="Mueller C.A."/>
            <person name="Pfiffner J."/>
            <person name="Priest M."/>
            <person name="Russ C."/>
            <person name="Smialowska A."/>
            <person name="Swoboda P."/>
            <person name="Sykes S.M."/>
            <person name="Vaughn M."/>
            <person name="Vengrova S."/>
            <person name="Yoder R."/>
            <person name="Zeng Q."/>
            <person name="Allshire R."/>
            <person name="Baulcombe D."/>
            <person name="Birren B.W."/>
            <person name="Brown W."/>
            <person name="Ekwall K."/>
            <person name="Kellis M."/>
            <person name="Leatherwood J."/>
            <person name="Levin H."/>
            <person name="Margalit H."/>
            <person name="Martienssen R."/>
            <person name="Nieduszynski C.A."/>
            <person name="Spatafora J.W."/>
            <person name="Friedman N."/>
            <person name="Dalgaard J.Z."/>
            <person name="Baumann P."/>
            <person name="Niki H."/>
            <person name="Regev A."/>
            <person name="Nusbaum C."/>
        </authorList>
    </citation>
    <scope>NUCLEOTIDE SEQUENCE [LARGE SCALE GENOMIC DNA]</scope>
    <source>
        <strain evidence="9">yFS275 / FY16936</strain>
    </source>
</reference>
<evidence type="ECO:0000256" key="2">
    <source>
        <dbReference type="ARBA" id="ARBA00022801"/>
    </source>
</evidence>
<keyword evidence="3" id="KW-0067">ATP-binding</keyword>
<dbReference type="eggNOG" id="KOG1001">
    <property type="taxonomic scope" value="Eukaryota"/>
</dbReference>
<dbReference type="CDD" id="cd18793">
    <property type="entry name" value="SF2_C_SNF"/>
    <property type="match status" value="1"/>
</dbReference>
<dbReference type="GO" id="GO:0000724">
    <property type="term" value="P:double-strand break repair via homologous recombination"/>
    <property type="evidence" value="ECO:0000318"/>
    <property type="project" value="GO_Central"/>
</dbReference>
<dbReference type="GO" id="GO:0005634">
    <property type="term" value="C:nucleus"/>
    <property type="evidence" value="ECO:0000318"/>
    <property type="project" value="GO_Central"/>
</dbReference>
<dbReference type="InterPro" id="IPR038718">
    <property type="entry name" value="SNF2-like_sf"/>
</dbReference>
<evidence type="ECO:0000256" key="3">
    <source>
        <dbReference type="ARBA" id="ARBA00022840"/>
    </source>
</evidence>